<dbReference type="CDD" id="cd01170">
    <property type="entry name" value="THZ_kinase"/>
    <property type="match status" value="1"/>
</dbReference>
<evidence type="ECO:0000256" key="9">
    <source>
        <dbReference type="ARBA" id="ARBA00022842"/>
    </source>
</evidence>
<proteinExistence type="inferred from homology"/>
<comment type="pathway">
    <text evidence="3 11">Cofactor biosynthesis; thiamine diphosphate biosynthesis; 4-methyl-5-(2-phosphoethyl)-thiazole from 5-(2-hydroxyethyl)-4-methylthiazole: step 1/1.</text>
</comment>
<dbReference type="EC" id="2.7.1.50" evidence="11"/>
<sequence>MIEKLRAENPIVHCITNHVVSNFQANGLLAIGASPIMGEAPEEAVELASLSGAVSLNIGTLNAGTLESMLIAGKTANQLGRPVVLDPVGVGATAFRAAAAEKILREVNIAVLRCNAGELAAICGTEWRGKGVDAGSGEADVKQLAVEAANKLGLVVAVTGPIDFVTDGNDLVEIPFGHPLMSAITGSGCLLSAMVAAFLAISPENVLNAVAEALRFYGQAGERAGQSASEPGSFQIEFLNQLSKQSTGHSEHIPGKELQQK</sequence>
<dbReference type="NCBIfam" id="TIGR00694">
    <property type="entry name" value="thiM"/>
    <property type="match status" value="1"/>
</dbReference>
<evidence type="ECO:0000256" key="1">
    <source>
        <dbReference type="ARBA" id="ARBA00001771"/>
    </source>
</evidence>
<keyword evidence="9 11" id="KW-0460">Magnesium</keyword>
<dbReference type="PIRSF" id="PIRSF000513">
    <property type="entry name" value="Thz_kinase"/>
    <property type="match status" value="1"/>
</dbReference>
<dbReference type="SUPFAM" id="SSF53613">
    <property type="entry name" value="Ribokinase-like"/>
    <property type="match status" value="1"/>
</dbReference>
<evidence type="ECO:0000256" key="5">
    <source>
        <dbReference type="ARBA" id="ARBA00022723"/>
    </source>
</evidence>
<dbReference type="InterPro" id="IPR029056">
    <property type="entry name" value="Ribokinase-like"/>
</dbReference>
<feature type="binding site" evidence="11">
    <location>
        <position position="113"/>
    </location>
    <ligand>
        <name>ATP</name>
        <dbReference type="ChEBI" id="CHEBI:30616"/>
    </ligand>
</feature>
<comment type="cofactor">
    <cofactor evidence="2 11">
        <name>Mg(2+)</name>
        <dbReference type="ChEBI" id="CHEBI:18420"/>
    </cofactor>
</comment>
<reference evidence="12 13" key="1">
    <citation type="submission" date="2014-09" db="EMBL/GenBank/DDBJ databases">
        <authorList>
            <person name="Urmite Genomes Urmite Genomes"/>
        </authorList>
    </citation>
    <scope>NUCLEOTIDE SEQUENCE [LARGE SCALE GENOMIC DNA]</scope>
    <source>
        <strain evidence="12 13">ES2</strain>
    </source>
</reference>
<keyword evidence="6 11" id="KW-0547">Nucleotide-binding</keyword>
<evidence type="ECO:0000256" key="7">
    <source>
        <dbReference type="ARBA" id="ARBA00022777"/>
    </source>
</evidence>
<dbReference type="GO" id="GO:0004417">
    <property type="term" value="F:hydroxyethylthiazole kinase activity"/>
    <property type="evidence" value="ECO:0007669"/>
    <property type="project" value="UniProtKB-UniRule"/>
</dbReference>
<dbReference type="GO" id="GO:0000287">
    <property type="term" value="F:magnesium ion binding"/>
    <property type="evidence" value="ECO:0007669"/>
    <property type="project" value="UniProtKB-UniRule"/>
</dbReference>
<keyword evidence="7 11" id="KW-0418">Kinase</keyword>
<protein>
    <recommendedName>
        <fullName evidence="11">Hydroxyethylthiazole kinase</fullName>
        <ecNumber evidence="11">2.7.1.50</ecNumber>
    </recommendedName>
    <alternativeName>
        <fullName evidence="11">4-methyl-5-beta-hydroxyethylthiazole kinase</fullName>
        <shortName evidence="11">TH kinase</shortName>
        <shortName evidence="11">Thz kinase</shortName>
    </alternativeName>
</protein>
<dbReference type="GO" id="GO:0005524">
    <property type="term" value="F:ATP binding"/>
    <property type="evidence" value="ECO:0007669"/>
    <property type="project" value="UniProtKB-UniRule"/>
</dbReference>
<feature type="binding site" evidence="11">
    <location>
        <position position="37"/>
    </location>
    <ligand>
        <name>substrate</name>
    </ligand>
</feature>
<evidence type="ECO:0000256" key="3">
    <source>
        <dbReference type="ARBA" id="ARBA00004868"/>
    </source>
</evidence>
<dbReference type="RefSeq" id="WP_052650199.1">
    <property type="nucleotide sequence ID" value="NZ_CCXS01000001.1"/>
</dbReference>
<gene>
    <name evidence="11 12" type="primary">thiM</name>
    <name evidence="12" type="ORF">BN1080_00502</name>
</gene>
<comment type="catalytic activity">
    <reaction evidence="1 11">
        <text>5-(2-hydroxyethyl)-4-methylthiazole + ATP = 4-methyl-5-(2-phosphooxyethyl)-thiazole + ADP + H(+)</text>
        <dbReference type="Rhea" id="RHEA:24212"/>
        <dbReference type="ChEBI" id="CHEBI:15378"/>
        <dbReference type="ChEBI" id="CHEBI:17957"/>
        <dbReference type="ChEBI" id="CHEBI:30616"/>
        <dbReference type="ChEBI" id="CHEBI:58296"/>
        <dbReference type="ChEBI" id="CHEBI:456216"/>
        <dbReference type="EC" id="2.7.1.50"/>
    </reaction>
</comment>
<comment type="similarity">
    <text evidence="11">Belongs to the Thz kinase family.</text>
</comment>
<dbReference type="PRINTS" id="PR01099">
    <property type="entry name" value="HYETHTZKNASE"/>
</dbReference>
<name>A0A098EH18_9BACL</name>
<comment type="function">
    <text evidence="11">Catalyzes the phosphorylation of the hydroxyl group of 4-methyl-5-beta-hydroxyethylthiazole (THZ).</text>
</comment>
<dbReference type="Pfam" id="PF02110">
    <property type="entry name" value="HK"/>
    <property type="match status" value="1"/>
</dbReference>
<evidence type="ECO:0000313" key="12">
    <source>
        <dbReference type="EMBL" id="CEG21589.1"/>
    </source>
</evidence>
<dbReference type="Gene3D" id="3.40.1190.20">
    <property type="match status" value="1"/>
</dbReference>
<dbReference type="NCBIfam" id="NF006830">
    <property type="entry name" value="PRK09355.1"/>
    <property type="match status" value="1"/>
</dbReference>
<keyword evidence="4 11" id="KW-0808">Transferase</keyword>
<feature type="binding site" evidence="11">
    <location>
        <position position="186"/>
    </location>
    <ligand>
        <name>substrate</name>
    </ligand>
</feature>
<evidence type="ECO:0000256" key="10">
    <source>
        <dbReference type="ARBA" id="ARBA00022977"/>
    </source>
</evidence>
<keyword evidence="5 11" id="KW-0479">Metal-binding</keyword>
<dbReference type="STRING" id="1499687.BN1080_00502"/>
<dbReference type="EMBL" id="CCXS01000001">
    <property type="protein sequence ID" value="CEG21589.1"/>
    <property type="molecule type" value="Genomic_DNA"/>
</dbReference>
<dbReference type="GO" id="GO:0009228">
    <property type="term" value="P:thiamine biosynthetic process"/>
    <property type="evidence" value="ECO:0007669"/>
    <property type="project" value="UniProtKB-KW"/>
</dbReference>
<dbReference type="UniPathway" id="UPA00060">
    <property type="reaction ID" value="UER00139"/>
</dbReference>
<evidence type="ECO:0000256" key="6">
    <source>
        <dbReference type="ARBA" id="ARBA00022741"/>
    </source>
</evidence>
<dbReference type="InterPro" id="IPR000417">
    <property type="entry name" value="Hyethyz_kinase"/>
</dbReference>
<dbReference type="HAMAP" id="MF_00228">
    <property type="entry name" value="Thz_kinase"/>
    <property type="match status" value="1"/>
</dbReference>
<evidence type="ECO:0000256" key="11">
    <source>
        <dbReference type="HAMAP-Rule" id="MF_00228"/>
    </source>
</evidence>
<accession>A0A098EH18</accession>
<evidence type="ECO:0000256" key="2">
    <source>
        <dbReference type="ARBA" id="ARBA00001946"/>
    </source>
</evidence>
<dbReference type="OrthoDB" id="9778146at2"/>
<organism evidence="12 13">
    <name type="scientific">Planococcus massiliensis</name>
    <dbReference type="NCBI Taxonomy" id="1499687"/>
    <lineage>
        <taxon>Bacteria</taxon>
        <taxon>Bacillati</taxon>
        <taxon>Bacillota</taxon>
        <taxon>Bacilli</taxon>
        <taxon>Bacillales</taxon>
        <taxon>Caryophanaceae</taxon>
        <taxon>Planococcus</taxon>
    </lineage>
</organism>
<keyword evidence="13" id="KW-1185">Reference proteome</keyword>
<dbReference type="AlphaFoldDB" id="A0A098EH18"/>
<keyword evidence="8 11" id="KW-0067">ATP-binding</keyword>
<keyword evidence="10 11" id="KW-0784">Thiamine biosynthesis</keyword>
<feature type="binding site" evidence="11">
    <location>
        <position position="159"/>
    </location>
    <ligand>
        <name>ATP</name>
        <dbReference type="ChEBI" id="CHEBI:30616"/>
    </ligand>
</feature>
<dbReference type="Proteomes" id="UP000043699">
    <property type="component" value="Unassembled WGS sequence"/>
</dbReference>
<evidence type="ECO:0000256" key="8">
    <source>
        <dbReference type="ARBA" id="ARBA00022840"/>
    </source>
</evidence>
<evidence type="ECO:0000256" key="4">
    <source>
        <dbReference type="ARBA" id="ARBA00022679"/>
    </source>
</evidence>
<dbReference type="GO" id="GO:0009229">
    <property type="term" value="P:thiamine diphosphate biosynthetic process"/>
    <property type="evidence" value="ECO:0007669"/>
    <property type="project" value="UniProtKB-UniRule"/>
</dbReference>
<evidence type="ECO:0000313" key="13">
    <source>
        <dbReference type="Proteomes" id="UP000043699"/>
    </source>
</evidence>